<dbReference type="GO" id="GO:0045892">
    <property type="term" value="P:negative regulation of DNA-templated transcription"/>
    <property type="evidence" value="ECO:0007669"/>
    <property type="project" value="TreeGrafter"/>
</dbReference>
<dbReference type="CDD" id="cd07377">
    <property type="entry name" value="WHTH_GntR"/>
    <property type="match status" value="1"/>
</dbReference>
<evidence type="ECO:0000313" key="5">
    <source>
        <dbReference type="EMBL" id="TDC02863.1"/>
    </source>
</evidence>
<dbReference type="RefSeq" id="WP_132336688.1">
    <property type="nucleotide sequence ID" value="NZ_SMJZ01000126.1"/>
</dbReference>
<dbReference type="PANTHER" id="PTHR44846:SF17">
    <property type="entry name" value="GNTR-FAMILY TRANSCRIPTIONAL REGULATOR"/>
    <property type="match status" value="1"/>
</dbReference>
<dbReference type="Proteomes" id="UP000295157">
    <property type="component" value="Unassembled WGS sequence"/>
</dbReference>
<dbReference type="GO" id="GO:0003700">
    <property type="term" value="F:DNA-binding transcription factor activity"/>
    <property type="evidence" value="ECO:0007669"/>
    <property type="project" value="InterPro"/>
</dbReference>
<dbReference type="Gene3D" id="1.10.10.10">
    <property type="entry name" value="Winged helix-like DNA-binding domain superfamily/Winged helix DNA-binding domain"/>
    <property type="match status" value="1"/>
</dbReference>
<reference evidence="5 6" key="1">
    <citation type="submission" date="2019-02" db="EMBL/GenBank/DDBJ databases">
        <title>Draft genome sequences of novel Actinobacteria.</title>
        <authorList>
            <person name="Sahin N."/>
            <person name="Ay H."/>
            <person name="Saygin H."/>
        </authorList>
    </citation>
    <scope>NUCLEOTIDE SEQUENCE [LARGE SCALE GENOMIC DNA]</scope>
    <source>
        <strain evidence="5 6">KC201</strain>
    </source>
</reference>
<keyword evidence="3" id="KW-0804">Transcription</keyword>
<dbReference type="SMART" id="SM00345">
    <property type="entry name" value="HTH_GNTR"/>
    <property type="match status" value="1"/>
</dbReference>
<dbReference type="Pfam" id="PF00392">
    <property type="entry name" value="GntR"/>
    <property type="match status" value="1"/>
</dbReference>
<sequence>MRLDPDDPRPPYLQVASQLRAAILTRKFAPGEKLPSGPELAQTFGVARQTIQQAVRELRDEGLIVSRQGSGVFVREKTARPVGLRPHIEQAFKRPEVTIDFAGFSGETLHGAIQEALDSIRAGRLTPERISIRLILPDTDRPWSLPCRVDNGQDEPLFRQRAEKITSRHAQAIVESVHELRDLGLVAQASAEVRISGEPPRFKMYVINGEEAFFGYYAVAEHTVALGGSPVVMYDLMGKDTELFHFALSDGPDSTSAQFVQQSSAWFDACWASVAREVS</sequence>
<name>A0A4R4N6H8_9ACTN</name>
<comment type="caution">
    <text evidence="5">The sequence shown here is derived from an EMBL/GenBank/DDBJ whole genome shotgun (WGS) entry which is preliminary data.</text>
</comment>
<dbReference type="EMBL" id="SMJZ01000126">
    <property type="protein sequence ID" value="TDC02863.1"/>
    <property type="molecule type" value="Genomic_DNA"/>
</dbReference>
<dbReference type="InterPro" id="IPR036388">
    <property type="entry name" value="WH-like_DNA-bd_sf"/>
</dbReference>
<dbReference type="SUPFAM" id="SSF46785">
    <property type="entry name" value="Winged helix' DNA-binding domain"/>
    <property type="match status" value="1"/>
</dbReference>
<dbReference type="PANTHER" id="PTHR44846">
    <property type="entry name" value="MANNOSYL-D-GLYCERATE TRANSPORT/METABOLISM SYSTEM REPRESSOR MNGR-RELATED"/>
    <property type="match status" value="1"/>
</dbReference>
<evidence type="ECO:0000256" key="3">
    <source>
        <dbReference type="ARBA" id="ARBA00023163"/>
    </source>
</evidence>
<protein>
    <submittedName>
        <fullName evidence="5">GntR family transcriptional regulator</fullName>
    </submittedName>
</protein>
<dbReference type="PROSITE" id="PS50949">
    <property type="entry name" value="HTH_GNTR"/>
    <property type="match status" value="1"/>
</dbReference>
<gene>
    <name evidence="5" type="ORF">E1267_28200</name>
</gene>
<dbReference type="OrthoDB" id="3214900at2"/>
<evidence type="ECO:0000259" key="4">
    <source>
        <dbReference type="PROSITE" id="PS50949"/>
    </source>
</evidence>
<evidence type="ECO:0000256" key="2">
    <source>
        <dbReference type="ARBA" id="ARBA00023125"/>
    </source>
</evidence>
<dbReference type="InterPro" id="IPR050679">
    <property type="entry name" value="Bact_HTH_transcr_reg"/>
</dbReference>
<dbReference type="GO" id="GO:0003677">
    <property type="term" value="F:DNA binding"/>
    <property type="evidence" value="ECO:0007669"/>
    <property type="project" value="UniProtKB-KW"/>
</dbReference>
<evidence type="ECO:0000256" key="1">
    <source>
        <dbReference type="ARBA" id="ARBA00023015"/>
    </source>
</evidence>
<feature type="domain" description="HTH gntR-type" evidence="4">
    <location>
        <begin position="9"/>
        <end position="77"/>
    </location>
</feature>
<keyword evidence="2" id="KW-0238">DNA-binding</keyword>
<dbReference type="InterPro" id="IPR000524">
    <property type="entry name" value="Tscrpt_reg_HTH_GntR"/>
</dbReference>
<accession>A0A4R4N6H8</accession>
<organism evidence="5 6">
    <name type="scientific">Nonomuraea longispora</name>
    <dbReference type="NCBI Taxonomy" id="1848320"/>
    <lineage>
        <taxon>Bacteria</taxon>
        <taxon>Bacillati</taxon>
        <taxon>Actinomycetota</taxon>
        <taxon>Actinomycetes</taxon>
        <taxon>Streptosporangiales</taxon>
        <taxon>Streptosporangiaceae</taxon>
        <taxon>Nonomuraea</taxon>
    </lineage>
</organism>
<dbReference type="AlphaFoldDB" id="A0A4R4N6H8"/>
<evidence type="ECO:0000313" key="6">
    <source>
        <dbReference type="Proteomes" id="UP000295157"/>
    </source>
</evidence>
<keyword evidence="6" id="KW-1185">Reference proteome</keyword>
<proteinExistence type="predicted"/>
<dbReference type="InterPro" id="IPR036390">
    <property type="entry name" value="WH_DNA-bd_sf"/>
</dbReference>
<dbReference type="PRINTS" id="PR00035">
    <property type="entry name" value="HTHGNTR"/>
</dbReference>
<keyword evidence="1" id="KW-0805">Transcription regulation</keyword>